<name>A0A3L8S211_CHLGU</name>
<feature type="compositionally biased region" description="Gly residues" evidence="1">
    <location>
        <begin position="20"/>
        <end position="29"/>
    </location>
</feature>
<accession>A0A3L8S211</accession>
<evidence type="ECO:0000313" key="2">
    <source>
        <dbReference type="EMBL" id="RLV94624.1"/>
    </source>
</evidence>
<dbReference type="Proteomes" id="UP000276834">
    <property type="component" value="Unassembled WGS sequence"/>
</dbReference>
<feature type="region of interest" description="Disordered" evidence="1">
    <location>
        <begin position="1"/>
        <end position="34"/>
    </location>
</feature>
<comment type="caution">
    <text evidence="2">The sequence shown here is derived from an EMBL/GenBank/DDBJ whole genome shotgun (WGS) entry which is preliminary data.</text>
</comment>
<organism evidence="2 3">
    <name type="scientific">Chloebia gouldiae</name>
    <name type="common">Gouldian finch</name>
    <name type="synonym">Erythrura gouldiae</name>
    <dbReference type="NCBI Taxonomy" id="44316"/>
    <lineage>
        <taxon>Eukaryota</taxon>
        <taxon>Metazoa</taxon>
        <taxon>Chordata</taxon>
        <taxon>Craniata</taxon>
        <taxon>Vertebrata</taxon>
        <taxon>Euteleostomi</taxon>
        <taxon>Archelosauria</taxon>
        <taxon>Archosauria</taxon>
        <taxon>Dinosauria</taxon>
        <taxon>Saurischia</taxon>
        <taxon>Theropoda</taxon>
        <taxon>Coelurosauria</taxon>
        <taxon>Aves</taxon>
        <taxon>Neognathae</taxon>
        <taxon>Neoaves</taxon>
        <taxon>Telluraves</taxon>
        <taxon>Australaves</taxon>
        <taxon>Passeriformes</taxon>
        <taxon>Passeroidea</taxon>
        <taxon>Passeridae</taxon>
        <taxon>Chloebia</taxon>
    </lineage>
</organism>
<gene>
    <name evidence="2" type="ORF">DV515_00013089</name>
</gene>
<sequence length="150" mass="14914">MRRMPLGAPGEPQPREAPGAAGGAGGFGIPAGTAPIGPGAAGTSLCQRWGHQDRSGTCPLCQGKAPEPGFGPGWFLHAGIPSPEPRLAFGCSLLSAAGNGTAVPPAPPKSRGFTAFGTILLAQGISRGTGGDKQHLLQPEATIPSFSGLL</sequence>
<dbReference type="AlphaFoldDB" id="A0A3L8S211"/>
<evidence type="ECO:0000313" key="3">
    <source>
        <dbReference type="Proteomes" id="UP000276834"/>
    </source>
</evidence>
<evidence type="ECO:0000256" key="1">
    <source>
        <dbReference type="SAM" id="MobiDB-lite"/>
    </source>
</evidence>
<keyword evidence="3" id="KW-1185">Reference proteome</keyword>
<protein>
    <submittedName>
        <fullName evidence="2">Uncharacterized protein</fullName>
    </submittedName>
</protein>
<dbReference type="EMBL" id="QUSF01000083">
    <property type="protein sequence ID" value="RLV94624.1"/>
    <property type="molecule type" value="Genomic_DNA"/>
</dbReference>
<reference evidence="2 3" key="1">
    <citation type="journal article" date="2018" name="Proc. R. Soc. B">
        <title>A non-coding region near Follistatin controls head colour polymorphism in the Gouldian finch.</title>
        <authorList>
            <person name="Toomey M.B."/>
            <person name="Marques C.I."/>
            <person name="Andrade P."/>
            <person name="Araujo P.M."/>
            <person name="Sabatino S."/>
            <person name="Gazda M.A."/>
            <person name="Afonso S."/>
            <person name="Lopes R.J."/>
            <person name="Corbo J.C."/>
            <person name="Carneiro M."/>
        </authorList>
    </citation>
    <scope>NUCLEOTIDE SEQUENCE [LARGE SCALE GENOMIC DNA]</scope>
    <source>
        <strain evidence="2">Red01</strain>
        <tissue evidence="2">Muscle</tissue>
    </source>
</reference>
<proteinExistence type="predicted"/>